<dbReference type="InterPro" id="IPR043167">
    <property type="entry name" value="LpxI_C_sf"/>
</dbReference>
<dbReference type="PANTHER" id="PTHR39962">
    <property type="entry name" value="BLL4848 PROTEIN"/>
    <property type="match status" value="1"/>
</dbReference>
<dbReference type="InterPro" id="IPR053174">
    <property type="entry name" value="LpxI"/>
</dbReference>
<dbReference type="PANTHER" id="PTHR39962:SF1">
    <property type="entry name" value="LPXI FAMILY PROTEIN"/>
    <property type="match status" value="1"/>
</dbReference>
<dbReference type="Gene3D" id="3.40.50.20">
    <property type="match status" value="1"/>
</dbReference>
<dbReference type="InterPro" id="IPR041255">
    <property type="entry name" value="LpxI_N"/>
</dbReference>
<evidence type="ECO:0000259" key="2">
    <source>
        <dbReference type="Pfam" id="PF17930"/>
    </source>
</evidence>
<dbReference type="Proteomes" id="UP000298179">
    <property type="component" value="Unassembled WGS sequence"/>
</dbReference>
<proteinExistence type="predicted"/>
<dbReference type="Pfam" id="PF06230">
    <property type="entry name" value="LpxI_C"/>
    <property type="match status" value="1"/>
</dbReference>
<dbReference type="OrthoDB" id="9789836at2"/>
<feature type="domain" description="LpxI N-terminal" evidence="2">
    <location>
        <begin position="10"/>
        <end position="137"/>
    </location>
</feature>
<evidence type="ECO:0000313" key="4">
    <source>
        <dbReference type="Proteomes" id="UP000298179"/>
    </source>
</evidence>
<evidence type="ECO:0000259" key="1">
    <source>
        <dbReference type="Pfam" id="PF06230"/>
    </source>
</evidence>
<feature type="domain" description="LpxI C-terminal" evidence="1">
    <location>
        <begin position="142"/>
        <end position="278"/>
    </location>
</feature>
<dbReference type="RefSeq" id="WP_134761405.1">
    <property type="nucleotide sequence ID" value="NZ_SOZD01000002.1"/>
</dbReference>
<protein>
    <submittedName>
        <fullName evidence="3">DUF1009 domain-containing protein</fullName>
    </submittedName>
</protein>
<sequence length="300" mass="31689">MEPRFPGEPLGLIAGGGRLPRIVAEAARAHGFTPIVVRIADAIEDDWEGFAGGYYPWGRTGDAIRFLKRSDVDRVVTCGTVSRRPDFRSILPSFATLFVLPTAFRIVRGGDDRLLRSVANFLKAEGLEPMAVQDIEPRLLAPEGPIAGREPDAAERRALELGLAAARTLGGLDVGQAAVASQERVIALEAAEGTREMLHRVADLRARGRLGRGEKLALVKAVKPDQDERFDLPSIGVSTIFEAEGAGIGTIGVSAGKSLVIDYEALVAASREARIAVVGLPAGGVTLPADAGGMPAEDGR</sequence>
<keyword evidence="4" id="KW-1185">Reference proteome</keyword>
<gene>
    <name evidence="3" type="ORF">E3C22_07610</name>
</gene>
<dbReference type="EMBL" id="SOZD01000002">
    <property type="protein sequence ID" value="TFF25237.1"/>
    <property type="molecule type" value="Genomic_DNA"/>
</dbReference>
<dbReference type="Pfam" id="PF17930">
    <property type="entry name" value="LpxI_N"/>
    <property type="match status" value="1"/>
</dbReference>
<reference evidence="3 4" key="1">
    <citation type="submission" date="2019-03" db="EMBL/GenBank/DDBJ databases">
        <title>Jiella endophytica sp. nov., a novel endophytic bacterium isolated from root of Ficus microcarpa Linn. f.</title>
        <authorList>
            <person name="Tuo L."/>
        </authorList>
    </citation>
    <scope>NUCLEOTIDE SEQUENCE [LARGE SCALE GENOMIC DNA]</scope>
    <source>
        <strain evidence="3 4">CBS5Q-3</strain>
    </source>
</reference>
<evidence type="ECO:0000313" key="3">
    <source>
        <dbReference type="EMBL" id="TFF25237.1"/>
    </source>
</evidence>
<comment type="caution">
    <text evidence="3">The sequence shown here is derived from an EMBL/GenBank/DDBJ whole genome shotgun (WGS) entry which is preliminary data.</text>
</comment>
<accession>A0A4Y8RRC3</accession>
<dbReference type="InterPro" id="IPR010415">
    <property type="entry name" value="LpxI_C"/>
</dbReference>
<name>A0A4Y8RRC3_9HYPH</name>
<dbReference type="Gene3D" id="3.40.140.80">
    <property type="match status" value="1"/>
</dbReference>
<dbReference type="AlphaFoldDB" id="A0A4Y8RRC3"/>
<organism evidence="3 4">
    <name type="scientific">Jiella endophytica</name>
    <dbReference type="NCBI Taxonomy" id="2558362"/>
    <lineage>
        <taxon>Bacteria</taxon>
        <taxon>Pseudomonadati</taxon>
        <taxon>Pseudomonadota</taxon>
        <taxon>Alphaproteobacteria</taxon>
        <taxon>Hyphomicrobiales</taxon>
        <taxon>Aurantimonadaceae</taxon>
        <taxon>Jiella</taxon>
    </lineage>
</organism>